<dbReference type="GO" id="GO:0016020">
    <property type="term" value="C:membrane"/>
    <property type="evidence" value="ECO:0007669"/>
    <property type="project" value="UniProtKB-SubCell"/>
</dbReference>
<accession>A0A8I3WVL4</accession>
<keyword evidence="3 9" id="KW-0813">Transport</keyword>
<keyword evidence="11" id="KW-1185">Reference proteome</keyword>
<dbReference type="Pfam" id="PF00153">
    <property type="entry name" value="Mito_carr"/>
    <property type="match status" value="1"/>
</dbReference>
<reference evidence="10" key="3">
    <citation type="submission" date="2025-09" db="UniProtKB">
        <authorList>
            <consortium name="Ensembl"/>
        </authorList>
    </citation>
    <scope>IDENTIFICATION</scope>
</reference>
<evidence type="ECO:0000256" key="2">
    <source>
        <dbReference type="ARBA" id="ARBA00006375"/>
    </source>
</evidence>
<sequence>VKLGFADIIVRIPTQHLHLHLACSSGRTPRGLSYEFGPPPPPPTGDFCFSQTTSSHVTRGADAGWLSWILRRSVVSPSCASSGRFFSRAVSSAFDSWSICGRGRAETRLRLALPLQRYFRRRDLVAVPHSRPLSTRLSRLGSRAVGVRALSPVPEVGLPSQGATATTVAATASRPTSAALGAVVSAGPEPMTGQGQSASGSSAWSTVFRHVRYENLVAGVSGGVLSNLALHPLDLVKIRFAVSDGLELRPKYKGILHCLTTIWKLDGLRGLYQGVTPNVWGAGLSWGLYFFFYNAIKSYKTEGRAEQRLEATEYLVSAAEAGICSWAVWNVTRCPSVYGI</sequence>
<dbReference type="Ensembl" id="ENSCJAT00000124341.1">
    <property type="protein sequence ID" value="ENSCJAP00000090334.1"/>
    <property type="gene ID" value="ENSCJAG00000043411.3"/>
</dbReference>
<dbReference type="InterPro" id="IPR023395">
    <property type="entry name" value="MCP_dom_sf"/>
</dbReference>
<protein>
    <submittedName>
        <fullName evidence="10">Solute carrier family 25 member 32</fullName>
    </submittedName>
</protein>
<keyword evidence="4 8" id="KW-0812">Transmembrane</keyword>
<evidence type="ECO:0000256" key="1">
    <source>
        <dbReference type="ARBA" id="ARBA00004141"/>
    </source>
</evidence>
<keyword evidence="7 8" id="KW-0472">Membrane</keyword>
<gene>
    <name evidence="10" type="primary">SLC25A32</name>
</gene>
<dbReference type="InterPro" id="IPR044712">
    <property type="entry name" value="SLC25A32-like"/>
</dbReference>
<comment type="subcellular location">
    <subcellularLocation>
        <location evidence="1">Membrane</location>
        <topology evidence="1">Multi-pass membrane protein</topology>
    </subcellularLocation>
</comment>
<dbReference type="GO" id="GO:0055085">
    <property type="term" value="P:transmembrane transport"/>
    <property type="evidence" value="ECO:0007669"/>
    <property type="project" value="InterPro"/>
</dbReference>
<name>A0A8I3WVL4_CALJA</name>
<dbReference type="GO" id="GO:0006862">
    <property type="term" value="P:nucleotide transport"/>
    <property type="evidence" value="ECO:0007669"/>
    <property type="project" value="InterPro"/>
</dbReference>
<evidence type="ECO:0000256" key="3">
    <source>
        <dbReference type="ARBA" id="ARBA00022448"/>
    </source>
</evidence>
<dbReference type="Proteomes" id="UP000008225">
    <property type="component" value="Chromosome 16"/>
</dbReference>
<reference evidence="10 11" key="1">
    <citation type="submission" date="2009-03" db="EMBL/GenBank/DDBJ databases">
        <authorList>
            <person name="Warren W."/>
            <person name="Ye L."/>
            <person name="Minx P."/>
            <person name="Worley K."/>
            <person name="Gibbs R."/>
            <person name="Wilson R.K."/>
        </authorList>
    </citation>
    <scope>NUCLEOTIDE SEQUENCE [LARGE SCALE GENOMIC DNA]</scope>
</reference>
<keyword evidence="6" id="KW-1133">Transmembrane helix</keyword>
<evidence type="ECO:0000256" key="8">
    <source>
        <dbReference type="PROSITE-ProRule" id="PRU00282"/>
    </source>
</evidence>
<dbReference type="FunFam" id="1.50.40.10:FF:000117">
    <property type="entry name" value="SLC25A32 isoform 3"/>
    <property type="match status" value="1"/>
</dbReference>
<dbReference type="SUPFAM" id="SSF103506">
    <property type="entry name" value="Mitochondrial carrier"/>
    <property type="match status" value="1"/>
</dbReference>
<reference evidence="10" key="2">
    <citation type="submission" date="2025-08" db="UniProtKB">
        <authorList>
            <consortium name="Ensembl"/>
        </authorList>
    </citation>
    <scope>IDENTIFICATION</scope>
</reference>
<evidence type="ECO:0000256" key="7">
    <source>
        <dbReference type="ARBA" id="ARBA00023136"/>
    </source>
</evidence>
<evidence type="ECO:0000256" key="4">
    <source>
        <dbReference type="ARBA" id="ARBA00022692"/>
    </source>
</evidence>
<evidence type="ECO:0000313" key="10">
    <source>
        <dbReference type="Ensembl" id="ENSCJAP00000090334.1"/>
    </source>
</evidence>
<dbReference type="PROSITE" id="PS50920">
    <property type="entry name" value="SOLCAR"/>
    <property type="match status" value="1"/>
</dbReference>
<comment type="similarity">
    <text evidence="2 9">Belongs to the mitochondrial carrier (TC 2.A.29) family.</text>
</comment>
<keyword evidence="5" id="KW-0677">Repeat</keyword>
<dbReference type="AlphaFoldDB" id="A0A8I3WVL4"/>
<feature type="repeat" description="Solcar" evidence="8">
    <location>
        <begin position="210"/>
        <end position="299"/>
    </location>
</feature>
<evidence type="ECO:0000256" key="9">
    <source>
        <dbReference type="RuleBase" id="RU000488"/>
    </source>
</evidence>
<dbReference type="Gene3D" id="1.50.40.10">
    <property type="entry name" value="Mitochondrial carrier domain"/>
    <property type="match status" value="1"/>
</dbReference>
<evidence type="ECO:0000256" key="6">
    <source>
        <dbReference type="ARBA" id="ARBA00022989"/>
    </source>
</evidence>
<dbReference type="PANTHER" id="PTHR45683">
    <property type="entry name" value="MITOCHONDRIAL NICOTINAMIDE ADENINE DINUCLEOTIDE TRANSPORTER 1-RELATED-RELATED"/>
    <property type="match status" value="1"/>
</dbReference>
<dbReference type="GeneTree" id="ENSGT00920000149145"/>
<proteinExistence type="inferred from homology"/>
<evidence type="ECO:0000313" key="11">
    <source>
        <dbReference type="Proteomes" id="UP000008225"/>
    </source>
</evidence>
<dbReference type="InterPro" id="IPR018108">
    <property type="entry name" value="MCP_transmembrane"/>
</dbReference>
<evidence type="ECO:0000256" key="5">
    <source>
        <dbReference type="ARBA" id="ARBA00022737"/>
    </source>
</evidence>
<organism evidence="10 11">
    <name type="scientific">Callithrix jacchus</name>
    <name type="common">White-tufted-ear marmoset</name>
    <name type="synonym">Simia Jacchus</name>
    <dbReference type="NCBI Taxonomy" id="9483"/>
    <lineage>
        <taxon>Eukaryota</taxon>
        <taxon>Metazoa</taxon>
        <taxon>Chordata</taxon>
        <taxon>Craniata</taxon>
        <taxon>Vertebrata</taxon>
        <taxon>Euteleostomi</taxon>
        <taxon>Mammalia</taxon>
        <taxon>Eutheria</taxon>
        <taxon>Euarchontoglires</taxon>
        <taxon>Primates</taxon>
        <taxon>Haplorrhini</taxon>
        <taxon>Platyrrhini</taxon>
        <taxon>Cebidae</taxon>
        <taxon>Callitrichinae</taxon>
        <taxon>Callithrix</taxon>
        <taxon>Callithrix</taxon>
    </lineage>
</organism>